<dbReference type="InterPro" id="IPR002881">
    <property type="entry name" value="DUF58"/>
</dbReference>
<sequence precursor="true">MAHVSDFLTPADLQKISNLQVVARQVVEGFCSGMHRSPHKGFSVEFKQHRQYVPGDEIRHIDWRVFGRSDRFYIREYEEETNLRATILLDMSGSMNYGRNGLTKYHYATRLAASLAYLMIGQQDSVGMVTFDTKIRKYIPPRSRVSHLRVLIDELQRSEPGGETELGDVFHDLVPKLHRRGLLVILSDCFGDVPSLLKALAHFRHAHHEILIFQIWDRDELEFPFKQWTQFESLETAGVKHLLDPVLLREAYLENLEKFRAELLRGCRRHKIDLVPFVTDQPYAEALAAYISRRRTRG</sequence>
<dbReference type="Proteomes" id="UP000005824">
    <property type="component" value="Unassembled WGS sequence"/>
</dbReference>
<dbReference type="STRING" id="497964.CfE428DRAFT_0692"/>
<dbReference type="EMBL" id="ABVL01000002">
    <property type="protein sequence ID" value="EDY21447.1"/>
    <property type="molecule type" value="Genomic_DNA"/>
</dbReference>
<reference evidence="2 3" key="1">
    <citation type="journal article" date="2011" name="J. Bacteriol.">
        <title>Genome sequence of Chthoniobacter flavus Ellin428, an aerobic heterotrophic soil bacterium.</title>
        <authorList>
            <person name="Kant R."/>
            <person name="van Passel M.W."/>
            <person name="Palva A."/>
            <person name="Lucas S."/>
            <person name="Lapidus A."/>
            <person name="Glavina Del Rio T."/>
            <person name="Dalin E."/>
            <person name="Tice H."/>
            <person name="Bruce D."/>
            <person name="Goodwin L."/>
            <person name="Pitluck S."/>
            <person name="Larimer F.W."/>
            <person name="Land M.L."/>
            <person name="Hauser L."/>
            <person name="Sangwan P."/>
            <person name="de Vos W.M."/>
            <person name="Janssen P.H."/>
            <person name="Smidt H."/>
        </authorList>
    </citation>
    <scope>NUCLEOTIDE SEQUENCE [LARGE SCALE GENOMIC DNA]</scope>
    <source>
        <strain evidence="2 3">Ellin428</strain>
    </source>
</reference>
<dbReference type="PANTHER" id="PTHR33608:SF7">
    <property type="entry name" value="DUF58 DOMAIN-CONTAINING PROTEIN"/>
    <property type="match status" value="1"/>
</dbReference>
<dbReference type="CDD" id="cd00198">
    <property type="entry name" value="vWFA"/>
    <property type="match status" value="1"/>
</dbReference>
<evidence type="ECO:0000313" key="2">
    <source>
        <dbReference type="EMBL" id="EDY21447.1"/>
    </source>
</evidence>
<evidence type="ECO:0000313" key="3">
    <source>
        <dbReference type="Proteomes" id="UP000005824"/>
    </source>
</evidence>
<dbReference type="PANTHER" id="PTHR33608">
    <property type="entry name" value="BLL2464 PROTEIN"/>
    <property type="match status" value="1"/>
</dbReference>
<dbReference type="Pfam" id="PF01882">
    <property type="entry name" value="DUF58"/>
    <property type="match status" value="1"/>
</dbReference>
<dbReference type="InParanoid" id="B4CVK5"/>
<dbReference type="RefSeq" id="WP_006978019.1">
    <property type="nucleotide sequence ID" value="NZ_ABVL01000002.1"/>
</dbReference>
<dbReference type="AlphaFoldDB" id="B4CVK5"/>
<dbReference type="InterPro" id="IPR036465">
    <property type="entry name" value="vWFA_dom_sf"/>
</dbReference>
<name>B4CVK5_9BACT</name>
<gene>
    <name evidence="2" type="ORF">CfE428DRAFT_0692</name>
</gene>
<proteinExistence type="predicted"/>
<dbReference type="Gene3D" id="3.40.50.410">
    <property type="entry name" value="von Willebrand factor, type A domain"/>
    <property type="match status" value="1"/>
</dbReference>
<protein>
    <recommendedName>
        <fullName evidence="1">DUF58 domain-containing protein</fullName>
    </recommendedName>
</protein>
<keyword evidence="3" id="KW-1185">Reference proteome</keyword>
<organism evidence="2 3">
    <name type="scientific">Chthoniobacter flavus Ellin428</name>
    <dbReference type="NCBI Taxonomy" id="497964"/>
    <lineage>
        <taxon>Bacteria</taxon>
        <taxon>Pseudomonadati</taxon>
        <taxon>Verrucomicrobiota</taxon>
        <taxon>Spartobacteria</taxon>
        <taxon>Chthoniobacterales</taxon>
        <taxon>Chthoniobacteraceae</taxon>
        <taxon>Chthoniobacter</taxon>
    </lineage>
</organism>
<evidence type="ECO:0000259" key="1">
    <source>
        <dbReference type="Pfam" id="PF01882"/>
    </source>
</evidence>
<accession>B4CVK5</accession>
<feature type="domain" description="DUF58" evidence="1">
    <location>
        <begin position="49"/>
        <end position="255"/>
    </location>
</feature>
<dbReference type="eggNOG" id="COG1721">
    <property type="taxonomic scope" value="Bacteria"/>
</dbReference>
<comment type="caution">
    <text evidence="2">The sequence shown here is derived from an EMBL/GenBank/DDBJ whole genome shotgun (WGS) entry which is preliminary data.</text>
</comment>
<dbReference type="SUPFAM" id="SSF53300">
    <property type="entry name" value="vWA-like"/>
    <property type="match status" value="1"/>
</dbReference>